<dbReference type="EMBL" id="CAJOBC010085341">
    <property type="protein sequence ID" value="CAF4329826.1"/>
    <property type="molecule type" value="Genomic_DNA"/>
</dbReference>
<organism evidence="1 3">
    <name type="scientific">Didymodactylos carnosus</name>
    <dbReference type="NCBI Taxonomy" id="1234261"/>
    <lineage>
        <taxon>Eukaryota</taxon>
        <taxon>Metazoa</taxon>
        <taxon>Spiralia</taxon>
        <taxon>Gnathifera</taxon>
        <taxon>Rotifera</taxon>
        <taxon>Eurotatoria</taxon>
        <taxon>Bdelloidea</taxon>
        <taxon>Philodinida</taxon>
        <taxon>Philodinidae</taxon>
        <taxon>Didymodactylos</taxon>
    </lineage>
</organism>
<dbReference type="Proteomes" id="UP000681722">
    <property type="component" value="Unassembled WGS sequence"/>
</dbReference>
<evidence type="ECO:0000313" key="3">
    <source>
        <dbReference type="Proteomes" id="UP000663829"/>
    </source>
</evidence>
<sequence>MSNCPREQLSVSRIIDTIDSKNPTLWFRVAQDGTWLGKYCNCLIVTLSWLDIGITSQQPHHMTILGIFRIPKETREALEKCVSADFINMFRKGQHFHRNIIQHYSSLAKQEKGYMERPLYGSYFEIMIHIFDTWANTYFESQDPDEDEVIEDSDDEDESW</sequence>
<gene>
    <name evidence="1" type="ORF">GPM918_LOCUS35008</name>
    <name evidence="2" type="ORF">SRO942_LOCUS35721</name>
</gene>
<dbReference type="EMBL" id="CAJNOQ010019885">
    <property type="protein sequence ID" value="CAF1458950.1"/>
    <property type="molecule type" value="Genomic_DNA"/>
</dbReference>
<evidence type="ECO:0000313" key="1">
    <source>
        <dbReference type="EMBL" id="CAF1458950.1"/>
    </source>
</evidence>
<proteinExistence type="predicted"/>
<evidence type="ECO:0000313" key="2">
    <source>
        <dbReference type="EMBL" id="CAF4329826.1"/>
    </source>
</evidence>
<name>A0A815Q5T6_9BILA</name>
<accession>A0A815Q5T6</accession>
<reference evidence="1" key="1">
    <citation type="submission" date="2021-02" db="EMBL/GenBank/DDBJ databases">
        <authorList>
            <person name="Nowell W R."/>
        </authorList>
    </citation>
    <scope>NUCLEOTIDE SEQUENCE</scope>
</reference>
<dbReference type="Proteomes" id="UP000663829">
    <property type="component" value="Unassembled WGS sequence"/>
</dbReference>
<keyword evidence="3" id="KW-1185">Reference proteome</keyword>
<comment type="caution">
    <text evidence="1">The sequence shown here is derived from an EMBL/GenBank/DDBJ whole genome shotgun (WGS) entry which is preliminary data.</text>
</comment>
<protein>
    <submittedName>
        <fullName evidence="1">Uncharacterized protein</fullName>
    </submittedName>
</protein>
<dbReference type="AlphaFoldDB" id="A0A815Q5T6"/>